<keyword evidence="11" id="KW-0804">Transcription</keyword>
<evidence type="ECO:0000256" key="3">
    <source>
        <dbReference type="ARBA" id="ARBA00022603"/>
    </source>
</evidence>
<evidence type="ECO:0000256" key="12">
    <source>
        <dbReference type="ARBA" id="ARBA00023204"/>
    </source>
</evidence>
<dbReference type="SUPFAM" id="SSF53155">
    <property type="entry name" value="Methylated DNA-protein cysteine methyltransferase domain"/>
    <property type="match status" value="1"/>
</dbReference>
<dbReference type="SMART" id="SM00342">
    <property type="entry name" value="HTH_ARAC"/>
    <property type="match status" value="1"/>
</dbReference>
<dbReference type="PANTHER" id="PTHR10815:SF14">
    <property type="entry name" value="BIFUNCTIONAL TRANSCRIPTIONAL ACTIVATOR_DNA REPAIR ENZYME ADA"/>
    <property type="match status" value="1"/>
</dbReference>
<dbReference type="SUPFAM" id="SSF46689">
    <property type="entry name" value="Homeodomain-like"/>
    <property type="match status" value="1"/>
</dbReference>
<evidence type="ECO:0000256" key="5">
    <source>
        <dbReference type="ARBA" id="ARBA00022723"/>
    </source>
</evidence>
<protein>
    <submittedName>
        <fullName evidence="15">Bifunctional DNA-binding transcriptional regulator/O6-methylguanine-DNA methyltransferase Ada</fullName>
        <ecNumber evidence="15">2.1.1.-</ecNumber>
    </submittedName>
</protein>
<dbReference type="InterPro" id="IPR009057">
    <property type="entry name" value="Homeodomain-like_sf"/>
</dbReference>
<dbReference type="NCBIfam" id="NF011964">
    <property type="entry name" value="PRK15435.1"/>
    <property type="match status" value="1"/>
</dbReference>
<dbReference type="Pfam" id="PF01035">
    <property type="entry name" value="DNA_binding_1"/>
    <property type="match status" value="1"/>
</dbReference>
<dbReference type="PROSITE" id="PS00374">
    <property type="entry name" value="MGMT"/>
    <property type="match status" value="1"/>
</dbReference>
<dbReference type="InterPro" id="IPR018060">
    <property type="entry name" value="HTH_AraC"/>
</dbReference>
<keyword evidence="10" id="KW-0010">Activator</keyword>
<dbReference type="Gene3D" id="3.40.10.10">
    <property type="entry name" value="DNA Methylphosphotriester Repair Domain"/>
    <property type="match status" value="1"/>
</dbReference>
<evidence type="ECO:0000259" key="14">
    <source>
        <dbReference type="PROSITE" id="PS01124"/>
    </source>
</evidence>
<keyword evidence="7" id="KW-0862">Zinc</keyword>
<evidence type="ECO:0000256" key="1">
    <source>
        <dbReference type="ARBA" id="ARBA00001286"/>
    </source>
</evidence>
<evidence type="ECO:0000256" key="8">
    <source>
        <dbReference type="ARBA" id="ARBA00023015"/>
    </source>
</evidence>
<dbReference type="PROSITE" id="PS00041">
    <property type="entry name" value="HTH_ARAC_FAMILY_1"/>
    <property type="match status" value="1"/>
</dbReference>
<evidence type="ECO:0000256" key="9">
    <source>
        <dbReference type="ARBA" id="ARBA00023125"/>
    </source>
</evidence>
<dbReference type="PANTHER" id="PTHR10815">
    <property type="entry name" value="METHYLATED-DNA--PROTEIN-CYSTEINE METHYLTRANSFERASE"/>
    <property type="match status" value="1"/>
</dbReference>
<dbReference type="InterPro" id="IPR036217">
    <property type="entry name" value="MethylDNA_cys_MeTrfase_DNAb"/>
</dbReference>
<dbReference type="GO" id="GO:0008168">
    <property type="term" value="F:methyltransferase activity"/>
    <property type="evidence" value="ECO:0007669"/>
    <property type="project" value="UniProtKB-KW"/>
</dbReference>
<dbReference type="Gene3D" id="1.10.10.60">
    <property type="entry name" value="Homeodomain-like"/>
    <property type="match status" value="1"/>
</dbReference>
<evidence type="ECO:0000256" key="6">
    <source>
        <dbReference type="ARBA" id="ARBA00022763"/>
    </source>
</evidence>
<evidence type="ECO:0000256" key="2">
    <source>
        <dbReference type="ARBA" id="ARBA00001947"/>
    </source>
</evidence>
<organism evidence="15 16">
    <name type="scientific">Sphingomonas abietis</name>
    <dbReference type="NCBI Taxonomy" id="3012344"/>
    <lineage>
        <taxon>Bacteria</taxon>
        <taxon>Pseudomonadati</taxon>
        <taxon>Pseudomonadota</taxon>
        <taxon>Alphaproteobacteria</taxon>
        <taxon>Sphingomonadales</taxon>
        <taxon>Sphingomonadaceae</taxon>
        <taxon>Sphingomonas</taxon>
    </lineage>
</organism>
<dbReference type="PIRSF" id="PIRSF000409">
    <property type="entry name" value="Ada"/>
    <property type="match status" value="1"/>
</dbReference>
<feature type="domain" description="HTH araC/xylS-type" evidence="14">
    <location>
        <begin position="95"/>
        <end position="191"/>
    </location>
</feature>
<accession>A0ABY7NJC5</accession>
<dbReference type="RefSeq" id="WP_270075996.1">
    <property type="nucleotide sequence ID" value="NZ_CP115174.1"/>
</dbReference>
<name>A0ABY7NJC5_9SPHN</name>
<evidence type="ECO:0000256" key="4">
    <source>
        <dbReference type="ARBA" id="ARBA00022679"/>
    </source>
</evidence>
<evidence type="ECO:0000313" key="16">
    <source>
        <dbReference type="Proteomes" id="UP001210865"/>
    </source>
</evidence>
<dbReference type="InterPro" id="IPR001497">
    <property type="entry name" value="MethylDNA_cys_MeTrfase_AS"/>
</dbReference>
<keyword evidence="5" id="KW-0479">Metal-binding</keyword>
<keyword evidence="12" id="KW-0234">DNA repair</keyword>
<comment type="catalytic activity">
    <reaction evidence="1">
        <text>a 4-O-methyl-thymidine in DNA + L-cysteinyl-[protein] = a thymidine in DNA + S-methyl-L-cysteinyl-[protein]</text>
        <dbReference type="Rhea" id="RHEA:53428"/>
        <dbReference type="Rhea" id="RHEA-COMP:10131"/>
        <dbReference type="Rhea" id="RHEA-COMP:10132"/>
        <dbReference type="Rhea" id="RHEA-COMP:13555"/>
        <dbReference type="Rhea" id="RHEA-COMP:13556"/>
        <dbReference type="ChEBI" id="CHEBI:29950"/>
        <dbReference type="ChEBI" id="CHEBI:82612"/>
        <dbReference type="ChEBI" id="CHEBI:137386"/>
        <dbReference type="ChEBI" id="CHEBI:137387"/>
        <dbReference type="EC" id="2.1.1.63"/>
    </reaction>
</comment>
<dbReference type="Gene3D" id="3.30.160.70">
    <property type="entry name" value="Methylated DNA-protein cysteine methyltransferase domain"/>
    <property type="match status" value="1"/>
</dbReference>
<keyword evidence="8" id="KW-0805">Transcription regulation</keyword>
<keyword evidence="3 15" id="KW-0489">Methyltransferase</keyword>
<dbReference type="Proteomes" id="UP001210865">
    <property type="component" value="Chromosome"/>
</dbReference>
<reference evidence="15 16" key="1">
    <citation type="submission" date="2022-12" db="EMBL/GenBank/DDBJ databases">
        <title>Sphingomonas abieness sp. nov., an endophytic bacterium isolated from Abies koreana.</title>
        <authorList>
            <person name="Jiang L."/>
            <person name="Lee J."/>
        </authorList>
    </citation>
    <scope>NUCLEOTIDE SEQUENCE [LARGE SCALE GENOMIC DNA]</scope>
    <source>
        <strain evidence="16">PAMB 00755</strain>
    </source>
</reference>
<dbReference type="EC" id="2.1.1.-" evidence="15"/>
<dbReference type="NCBIfam" id="TIGR00589">
    <property type="entry name" value="ogt"/>
    <property type="match status" value="1"/>
</dbReference>
<dbReference type="InterPro" id="IPR035451">
    <property type="entry name" value="Ada-like_dom_sf"/>
</dbReference>
<dbReference type="Gene3D" id="1.10.10.10">
    <property type="entry name" value="Winged helix-like DNA-binding domain superfamily/Winged helix DNA-binding domain"/>
    <property type="match status" value="1"/>
</dbReference>
<dbReference type="InterPro" id="IPR036388">
    <property type="entry name" value="WH-like_DNA-bd_sf"/>
</dbReference>
<dbReference type="EMBL" id="CP115174">
    <property type="protein sequence ID" value="WBO21347.1"/>
    <property type="molecule type" value="Genomic_DNA"/>
</dbReference>
<dbReference type="Pfam" id="PF12833">
    <property type="entry name" value="HTH_18"/>
    <property type="match status" value="1"/>
</dbReference>
<dbReference type="SUPFAM" id="SSF57884">
    <property type="entry name" value="Ada DNA repair protein, N-terminal domain (N-Ada 10)"/>
    <property type="match status" value="1"/>
</dbReference>
<proteinExistence type="predicted"/>
<gene>
    <name evidence="15" type="primary">ada</name>
    <name evidence="15" type="ORF">PBT88_14280</name>
</gene>
<evidence type="ECO:0000256" key="11">
    <source>
        <dbReference type="ARBA" id="ARBA00023163"/>
    </source>
</evidence>
<keyword evidence="4 15" id="KW-0808">Transferase</keyword>
<dbReference type="PROSITE" id="PS01124">
    <property type="entry name" value="HTH_ARAC_FAMILY_2"/>
    <property type="match status" value="1"/>
</dbReference>
<dbReference type="InterPro" id="IPR036631">
    <property type="entry name" value="MGMT_N_sf"/>
</dbReference>
<dbReference type="CDD" id="cd06445">
    <property type="entry name" value="ATase"/>
    <property type="match status" value="1"/>
</dbReference>
<evidence type="ECO:0000256" key="7">
    <source>
        <dbReference type="ARBA" id="ARBA00022833"/>
    </source>
</evidence>
<dbReference type="SUPFAM" id="SSF46767">
    <property type="entry name" value="Methylated DNA-protein cysteine methyltransferase, C-terminal domain"/>
    <property type="match status" value="1"/>
</dbReference>
<dbReference type="GO" id="GO:0032259">
    <property type="term" value="P:methylation"/>
    <property type="evidence" value="ECO:0007669"/>
    <property type="project" value="UniProtKB-KW"/>
</dbReference>
<dbReference type="Pfam" id="PF02805">
    <property type="entry name" value="Ada_Zn_binding"/>
    <property type="match status" value="1"/>
</dbReference>
<dbReference type="InterPro" id="IPR018062">
    <property type="entry name" value="HTH_AraC-typ_CS"/>
</dbReference>
<comment type="cofactor">
    <cofactor evidence="2">
        <name>Zn(2+)</name>
        <dbReference type="ChEBI" id="CHEBI:29105"/>
    </cofactor>
</comment>
<dbReference type="InterPro" id="IPR014048">
    <property type="entry name" value="MethylDNA_cys_MeTrfase_DNA-bd"/>
</dbReference>
<keyword evidence="9 15" id="KW-0238">DNA-binding</keyword>
<keyword evidence="16" id="KW-1185">Reference proteome</keyword>
<sequence length="359" mass="38596">MDKPAKDRTAPHPTATDPRWRHVLARDKTADGAFWYSVATTGIYCRPSCPSRAANPDHVTLHDSLDDARATGFRACKRCNPEGLSADASHAAIIAKACRLIEHSETSLSLADLADAVELSPSYFHRLFKSTTGVTPKAYAAAHRVARLRDGLDKAGSVTQAIYAAGFNSNGRFYEQASDILGMTPTRYKAGGRDEEICFAIAQCSLGAILVASSAKGVVSILLGDDANALAEDLQDRFPQAHLVGGDADYDRLVARVVGLVEAPKLGLDLPLDVRGTAFQQRVWQALRDIPAGRTLSYRDIAERIGAPKAVRAVAGACAANHIAIAIPCHRVVRNDGALSGYAWGVERKRELLRREDAA</sequence>
<comment type="catalytic activity">
    <reaction evidence="13">
        <text>a 6-O-methyl-2'-deoxyguanosine in DNA + L-cysteinyl-[protein] = S-methyl-L-cysteinyl-[protein] + a 2'-deoxyguanosine in DNA</text>
        <dbReference type="Rhea" id="RHEA:24000"/>
        <dbReference type="Rhea" id="RHEA-COMP:10131"/>
        <dbReference type="Rhea" id="RHEA-COMP:10132"/>
        <dbReference type="Rhea" id="RHEA-COMP:11367"/>
        <dbReference type="Rhea" id="RHEA-COMP:11368"/>
        <dbReference type="ChEBI" id="CHEBI:29950"/>
        <dbReference type="ChEBI" id="CHEBI:82612"/>
        <dbReference type="ChEBI" id="CHEBI:85445"/>
        <dbReference type="ChEBI" id="CHEBI:85448"/>
        <dbReference type="EC" id="2.1.1.63"/>
    </reaction>
</comment>
<evidence type="ECO:0000256" key="10">
    <source>
        <dbReference type="ARBA" id="ARBA00023159"/>
    </source>
</evidence>
<dbReference type="GO" id="GO:0003677">
    <property type="term" value="F:DNA binding"/>
    <property type="evidence" value="ECO:0007669"/>
    <property type="project" value="UniProtKB-KW"/>
</dbReference>
<dbReference type="InterPro" id="IPR016221">
    <property type="entry name" value="Bifunct_regulatory_prot_Ada"/>
</dbReference>
<keyword evidence="6" id="KW-0227">DNA damage</keyword>
<evidence type="ECO:0000313" key="15">
    <source>
        <dbReference type="EMBL" id="WBO21347.1"/>
    </source>
</evidence>
<evidence type="ECO:0000256" key="13">
    <source>
        <dbReference type="ARBA" id="ARBA00049348"/>
    </source>
</evidence>
<dbReference type="InterPro" id="IPR004026">
    <property type="entry name" value="Ada_DNA_repair_Zn-bd"/>
</dbReference>